<dbReference type="OrthoDB" id="3677000at2"/>
<evidence type="ECO:0000256" key="1">
    <source>
        <dbReference type="SAM" id="MobiDB-lite"/>
    </source>
</evidence>
<evidence type="ECO:0000256" key="2">
    <source>
        <dbReference type="SAM" id="Phobius"/>
    </source>
</evidence>
<feature type="compositionally biased region" description="Low complexity" evidence="1">
    <location>
        <begin position="159"/>
        <end position="180"/>
    </location>
</feature>
<keyword evidence="4" id="KW-1185">Reference proteome</keyword>
<proteinExistence type="predicted"/>
<protein>
    <submittedName>
        <fullName evidence="3">Uncharacterized protein</fullName>
    </submittedName>
</protein>
<dbReference type="Proteomes" id="UP000295444">
    <property type="component" value="Unassembled WGS sequence"/>
</dbReference>
<name>A0A4R6SNY0_LABRH</name>
<feature type="compositionally biased region" description="Basic residues" evidence="1">
    <location>
        <begin position="13"/>
        <end position="25"/>
    </location>
</feature>
<keyword evidence="2" id="KW-0472">Membrane</keyword>
<gene>
    <name evidence="3" type="ORF">EV186_1011837</name>
</gene>
<comment type="caution">
    <text evidence="3">The sequence shown here is derived from an EMBL/GenBank/DDBJ whole genome shotgun (WGS) entry which is preliminary data.</text>
</comment>
<evidence type="ECO:0000313" key="4">
    <source>
        <dbReference type="Proteomes" id="UP000295444"/>
    </source>
</evidence>
<keyword evidence="2" id="KW-1133">Transmembrane helix</keyword>
<dbReference type="RefSeq" id="WP_133848539.1">
    <property type="nucleotide sequence ID" value="NZ_SNXZ01000001.1"/>
</dbReference>
<feature type="region of interest" description="Disordered" evidence="1">
    <location>
        <begin position="159"/>
        <end position="244"/>
    </location>
</feature>
<feature type="compositionally biased region" description="Basic and acidic residues" evidence="1">
    <location>
        <begin position="1"/>
        <end position="12"/>
    </location>
</feature>
<reference evidence="3 4" key="1">
    <citation type="submission" date="2019-03" db="EMBL/GenBank/DDBJ databases">
        <title>Genomic Encyclopedia of Type Strains, Phase IV (KMG-IV): sequencing the most valuable type-strain genomes for metagenomic binning, comparative biology and taxonomic classification.</title>
        <authorList>
            <person name="Goeker M."/>
        </authorList>
    </citation>
    <scope>NUCLEOTIDE SEQUENCE [LARGE SCALE GENOMIC DNA]</scope>
    <source>
        <strain evidence="3 4">DSM 45361</strain>
    </source>
</reference>
<feature type="compositionally biased region" description="Low complexity" evidence="1">
    <location>
        <begin position="189"/>
        <end position="221"/>
    </location>
</feature>
<dbReference type="EMBL" id="SNXZ01000001">
    <property type="protein sequence ID" value="TDQ05859.1"/>
    <property type="molecule type" value="Genomic_DNA"/>
</dbReference>
<feature type="region of interest" description="Disordered" evidence="1">
    <location>
        <begin position="1"/>
        <end position="56"/>
    </location>
</feature>
<sequence length="343" mass="35738">MTGGEAFHDSGHRGGHHGSHGHASHGPHGPGRHRPESGSWIPLPERGHHHPHAKAVVAPPGIVVTETSPPIEPAEILITTVPITGLRSFDLGTVPASVTPPRTWRKAAWFAVAASVGVLIALAAAATAFVGRPSQWTTIDALPSLPGATDLITTLPSTASSAASRTSTVNSSVESSSAVSPDRIRTDSSPRGSSAAGGATDPRNPTVTAPTVTTSAQPAPSGSSTTEPGPERSTLTPLVMSPPVNAEQIGDRTEAYYDTVVEDPNAAYAMTSGPMQDEGPEGIKRRYEDVTDVQVEQITIDPATGRTMNTVRLHHRDGTVSTQRRTLTFSAGKDPRITNETTG</sequence>
<dbReference type="AlphaFoldDB" id="A0A4R6SNY0"/>
<accession>A0A4R6SNY0</accession>
<organism evidence="3 4">
    <name type="scientific">Labedaea rhizosphaerae</name>
    <dbReference type="NCBI Taxonomy" id="598644"/>
    <lineage>
        <taxon>Bacteria</taxon>
        <taxon>Bacillati</taxon>
        <taxon>Actinomycetota</taxon>
        <taxon>Actinomycetes</taxon>
        <taxon>Pseudonocardiales</taxon>
        <taxon>Pseudonocardiaceae</taxon>
        <taxon>Labedaea</taxon>
    </lineage>
</organism>
<keyword evidence="2" id="KW-0812">Transmembrane</keyword>
<feature type="transmembrane region" description="Helical" evidence="2">
    <location>
        <begin position="107"/>
        <end position="130"/>
    </location>
</feature>
<evidence type="ECO:0000313" key="3">
    <source>
        <dbReference type="EMBL" id="TDQ05859.1"/>
    </source>
</evidence>